<evidence type="ECO:0000313" key="2">
    <source>
        <dbReference type="Proteomes" id="UP000789366"/>
    </source>
</evidence>
<feature type="non-terminal residue" evidence="1">
    <location>
        <position position="1"/>
    </location>
</feature>
<reference evidence="1" key="1">
    <citation type="submission" date="2021-06" db="EMBL/GenBank/DDBJ databases">
        <authorList>
            <person name="Kallberg Y."/>
            <person name="Tangrot J."/>
            <person name="Rosling A."/>
        </authorList>
    </citation>
    <scope>NUCLEOTIDE SEQUENCE</scope>
    <source>
        <strain evidence="1">28 12/20/2015</strain>
    </source>
</reference>
<feature type="non-terminal residue" evidence="1">
    <location>
        <position position="180"/>
    </location>
</feature>
<keyword evidence="2" id="KW-1185">Reference proteome</keyword>
<evidence type="ECO:0000313" key="1">
    <source>
        <dbReference type="EMBL" id="CAG8789367.1"/>
    </source>
</evidence>
<sequence>DEYPNLISIRCCLHVFNLIVKDIVSFPSAASVCKKNQKLVNFFNSAHIWCRELQNWQKNQKIKHILATFCETRWYSLAKVCMGVSAYEQGFHYCLTLSETKRPKYPEIDNTIVRNLIHDKFHFATNDTLTKVIKPIVDAIGRLESNDSTLADVFKELIYIYQQLSQLEVPIDGFQEHALA</sequence>
<name>A0ACA9REM6_9GLOM</name>
<accession>A0ACA9REM6</accession>
<protein>
    <submittedName>
        <fullName evidence="1">3841_t:CDS:1</fullName>
    </submittedName>
</protein>
<proteinExistence type="predicted"/>
<organism evidence="1 2">
    <name type="scientific">Cetraspora pellucida</name>
    <dbReference type="NCBI Taxonomy" id="1433469"/>
    <lineage>
        <taxon>Eukaryota</taxon>
        <taxon>Fungi</taxon>
        <taxon>Fungi incertae sedis</taxon>
        <taxon>Mucoromycota</taxon>
        <taxon>Glomeromycotina</taxon>
        <taxon>Glomeromycetes</taxon>
        <taxon>Diversisporales</taxon>
        <taxon>Gigasporaceae</taxon>
        <taxon>Cetraspora</taxon>
    </lineage>
</organism>
<dbReference type="Proteomes" id="UP000789366">
    <property type="component" value="Unassembled WGS sequence"/>
</dbReference>
<comment type="caution">
    <text evidence="1">The sequence shown here is derived from an EMBL/GenBank/DDBJ whole genome shotgun (WGS) entry which is preliminary data.</text>
</comment>
<gene>
    <name evidence="1" type="ORF">SPELUC_LOCUS17087</name>
</gene>
<dbReference type="EMBL" id="CAJVPW010067540">
    <property type="protein sequence ID" value="CAG8789367.1"/>
    <property type="molecule type" value="Genomic_DNA"/>
</dbReference>